<accession>W6M7G6</accession>
<name>W6M7G6_9GAMM</name>
<keyword evidence="6" id="KW-1185">Reference proteome</keyword>
<dbReference type="RefSeq" id="WP_048670930.1">
    <property type="nucleotide sequence ID" value="NZ_CBTJ020000024.1"/>
</dbReference>
<reference evidence="5" key="2">
    <citation type="submission" date="2014-03" db="EMBL/GenBank/DDBJ databases">
        <title>Candidatus Competibacter-lineage genomes retrieved from metagenomes reveal functional metabolic diversity.</title>
        <authorList>
            <person name="McIlroy S.J."/>
            <person name="Albertsen M."/>
            <person name="Andresen E.K."/>
            <person name="Saunders A.M."/>
            <person name="Kristiansen R."/>
            <person name="Stokholm-Bjerregaard M."/>
            <person name="Nielsen K.L."/>
            <person name="Nielsen P.H."/>
        </authorList>
    </citation>
    <scope>NUCLEOTIDE SEQUENCE</scope>
    <source>
        <strain evidence="5">Run_A_D11</strain>
    </source>
</reference>
<dbReference type="SMART" id="SM00448">
    <property type="entry name" value="REC"/>
    <property type="match status" value="1"/>
</dbReference>
<dbReference type="PANTHER" id="PTHR44591:SF14">
    <property type="entry name" value="PROTEIN PILG"/>
    <property type="match status" value="1"/>
</dbReference>
<organism evidence="5 6">
    <name type="scientific">Candidatus Competibacter denitrificans Run_A_D11</name>
    <dbReference type="NCBI Taxonomy" id="1400863"/>
    <lineage>
        <taxon>Bacteria</taxon>
        <taxon>Pseudomonadati</taxon>
        <taxon>Pseudomonadota</taxon>
        <taxon>Gammaproteobacteria</taxon>
        <taxon>Candidatus Competibacteraceae</taxon>
        <taxon>Candidatus Competibacter</taxon>
    </lineage>
</organism>
<proteinExistence type="predicted"/>
<evidence type="ECO:0000256" key="1">
    <source>
        <dbReference type="ARBA" id="ARBA00022553"/>
    </source>
</evidence>
<dbReference type="STRING" id="1400863.BN873_190019"/>
<evidence type="ECO:0000256" key="3">
    <source>
        <dbReference type="PROSITE-ProRule" id="PRU00169"/>
    </source>
</evidence>
<dbReference type="EMBL" id="CBTJ020000024">
    <property type="protein sequence ID" value="CDI01625.1"/>
    <property type="molecule type" value="Genomic_DNA"/>
</dbReference>
<dbReference type="Pfam" id="PF00072">
    <property type="entry name" value="Response_reg"/>
    <property type="match status" value="1"/>
</dbReference>
<keyword evidence="1 3" id="KW-0597">Phosphoprotein</keyword>
<dbReference type="CDD" id="cd17574">
    <property type="entry name" value="REC_OmpR"/>
    <property type="match status" value="1"/>
</dbReference>
<dbReference type="PROSITE" id="PS50110">
    <property type="entry name" value="RESPONSE_REGULATORY"/>
    <property type="match status" value="1"/>
</dbReference>
<gene>
    <name evidence="5" type="ORF">BN873_190019</name>
</gene>
<sequence>MGKKTFQVAMIGISESERNILRNIFKLSQYRNYTYIVAVPGELTDILIVDADDPQAMGEWRQAKGGTATGGSTSYRSNIPTIMVTHEEPPDSILHYIRRPFVASRVINVLDHLANKELQSDHERIIGVDPNQKLTTEPVKPAADSVVKADAPNAAPTLTALVVDDSAPVRKQIELELKMFGIHVHTAETGEQAIEYINKNYYNLVFLDVVLPGIDGYQLCKMFKKDKAKKKIPVIMLTSKSSPFDRVKGALAGCDTYLTKPVKQETFQKTVKKYLK</sequence>
<protein>
    <submittedName>
        <fullName evidence="5">Response regulator receiver protein</fullName>
    </submittedName>
</protein>
<dbReference type="InterPro" id="IPR050595">
    <property type="entry name" value="Bact_response_regulator"/>
</dbReference>
<evidence type="ECO:0000259" key="4">
    <source>
        <dbReference type="PROSITE" id="PS50110"/>
    </source>
</evidence>
<feature type="modified residue" description="4-aspartylphosphate" evidence="3">
    <location>
        <position position="208"/>
    </location>
</feature>
<dbReference type="Proteomes" id="UP000035760">
    <property type="component" value="Unassembled WGS sequence"/>
</dbReference>
<dbReference type="InterPro" id="IPR011006">
    <property type="entry name" value="CheY-like_superfamily"/>
</dbReference>
<evidence type="ECO:0000313" key="6">
    <source>
        <dbReference type="Proteomes" id="UP000035760"/>
    </source>
</evidence>
<dbReference type="OrthoDB" id="5700660at2"/>
<dbReference type="PANTHER" id="PTHR44591">
    <property type="entry name" value="STRESS RESPONSE REGULATOR PROTEIN 1"/>
    <property type="match status" value="1"/>
</dbReference>
<dbReference type="GO" id="GO:0000160">
    <property type="term" value="P:phosphorelay signal transduction system"/>
    <property type="evidence" value="ECO:0007669"/>
    <property type="project" value="UniProtKB-KW"/>
</dbReference>
<keyword evidence="2" id="KW-0902">Two-component regulatory system</keyword>
<feature type="domain" description="Response regulatory" evidence="4">
    <location>
        <begin position="159"/>
        <end position="275"/>
    </location>
</feature>
<comment type="caution">
    <text evidence="5">The sequence shown here is derived from an EMBL/GenBank/DDBJ whole genome shotgun (WGS) entry which is preliminary data.</text>
</comment>
<dbReference type="InterPro" id="IPR001789">
    <property type="entry name" value="Sig_transdc_resp-reg_receiver"/>
</dbReference>
<reference evidence="5" key="1">
    <citation type="submission" date="2013-07" db="EMBL/GenBank/DDBJ databases">
        <authorList>
            <person name="McIlroy S."/>
        </authorList>
    </citation>
    <scope>NUCLEOTIDE SEQUENCE [LARGE SCALE GENOMIC DNA]</scope>
    <source>
        <strain evidence="5">Run_A_D11</strain>
    </source>
</reference>
<dbReference type="SUPFAM" id="SSF52172">
    <property type="entry name" value="CheY-like"/>
    <property type="match status" value="1"/>
</dbReference>
<evidence type="ECO:0000256" key="2">
    <source>
        <dbReference type="ARBA" id="ARBA00023012"/>
    </source>
</evidence>
<dbReference type="Gene3D" id="3.40.50.2300">
    <property type="match status" value="1"/>
</dbReference>
<dbReference type="AlphaFoldDB" id="W6M7G6"/>
<evidence type="ECO:0000313" key="5">
    <source>
        <dbReference type="EMBL" id="CDI01625.1"/>
    </source>
</evidence>